<comment type="caution">
    <text evidence="1">The sequence shown here is derived from an EMBL/GenBank/DDBJ whole genome shotgun (WGS) entry which is preliminary data.</text>
</comment>
<evidence type="ECO:0000313" key="1">
    <source>
        <dbReference type="EMBL" id="RVW70317.1"/>
    </source>
</evidence>
<reference evidence="1 2" key="1">
    <citation type="journal article" date="2018" name="PLoS Genet.">
        <title>Population sequencing reveals clonal diversity and ancestral inbreeding in the grapevine cultivar Chardonnay.</title>
        <authorList>
            <person name="Roach M.J."/>
            <person name="Johnson D.L."/>
            <person name="Bohlmann J."/>
            <person name="van Vuuren H.J."/>
            <person name="Jones S.J."/>
            <person name="Pretorius I.S."/>
            <person name="Schmidt S.A."/>
            <person name="Borneman A.R."/>
        </authorList>
    </citation>
    <scope>NUCLEOTIDE SEQUENCE [LARGE SCALE GENOMIC DNA]</scope>
    <source>
        <strain evidence="2">cv. Chardonnay</strain>
        <tissue evidence="1">Leaf</tissue>
    </source>
</reference>
<name>A0A438GDN0_VITVI</name>
<sequence length="49" mass="5544">MPLSQALRKLAEAGLLTALTPRPPLQPIPPQFRMDLHCAYHQWPGHETD</sequence>
<dbReference type="AlphaFoldDB" id="A0A438GDN0"/>
<dbReference type="EMBL" id="QGNW01000467">
    <property type="protein sequence ID" value="RVW70317.1"/>
    <property type="molecule type" value="Genomic_DNA"/>
</dbReference>
<evidence type="ECO:0000313" key="2">
    <source>
        <dbReference type="Proteomes" id="UP000288805"/>
    </source>
</evidence>
<protein>
    <submittedName>
        <fullName evidence="1">Uncharacterized protein</fullName>
    </submittedName>
</protein>
<dbReference type="Proteomes" id="UP000288805">
    <property type="component" value="Unassembled WGS sequence"/>
</dbReference>
<accession>A0A438GDN0</accession>
<gene>
    <name evidence="1" type="ORF">CK203_048727</name>
</gene>
<proteinExistence type="predicted"/>
<organism evidence="1 2">
    <name type="scientific">Vitis vinifera</name>
    <name type="common">Grape</name>
    <dbReference type="NCBI Taxonomy" id="29760"/>
    <lineage>
        <taxon>Eukaryota</taxon>
        <taxon>Viridiplantae</taxon>
        <taxon>Streptophyta</taxon>
        <taxon>Embryophyta</taxon>
        <taxon>Tracheophyta</taxon>
        <taxon>Spermatophyta</taxon>
        <taxon>Magnoliopsida</taxon>
        <taxon>eudicotyledons</taxon>
        <taxon>Gunneridae</taxon>
        <taxon>Pentapetalae</taxon>
        <taxon>rosids</taxon>
        <taxon>Vitales</taxon>
        <taxon>Vitaceae</taxon>
        <taxon>Viteae</taxon>
        <taxon>Vitis</taxon>
    </lineage>
</organism>